<dbReference type="InterPro" id="IPR053376">
    <property type="entry name" value="Serine_acetyltransferase"/>
</dbReference>
<evidence type="ECO:0000256" key="1">
    <source>
        <dbReference type="ARBA" id="ARBA00022605"/>
    </source>
</evidence>
<dbReference type="InterPro" id="IPR042122">
    <property type="entry name" value="Ser_AcTrfase_N_sf"/>
</dbReference>
<proteinExistence type="predicted"/>
<keyword evidence="2" id="KW-0808">Transferase</keyword>
<accession>A0A975G825</accession>
<dbReference type="RefSeq" id="WP_211630636.1">
    <property type="nucleotide sequence ID" value="NZ_CP073100.1"/>
</dbReference>
<evidence type="ECO:0000256" key="2">
    <source>
        <dbReference type="ARBA" id="ARBA00022679"/>
    </source>
</evidence>
<dbReference type="KEGG" id="lamb:KBB96_16730"/>
<evidence type="ECO:0000256" key="3">
    <source>
        <dbReference type="ARBA" id="ARBA00023315"/>
    </source>
</evidence>
<dbReference type="SUPFAM" id="SSF51161">
    <property type="entry name" value="Trimeric LpxA-like enzymes"/>
    <property type="match status" value="1"/>
</dbReference>
<keyword evidence="1" id="KW-0028">Amino-acid biosynthesis</keyword>
<reference evidence="4" key="1">
    <citation type="submission" date="2021-04" db="EMBL/GenBank/DDBJ databases">
        <title>Luteolibacter sp. 32A isolated from the skin of an Anderson's salamander (Ambystoma andersonii).</title>
        <authorList>
            <person name="Spergser J."/>
            <person name="Busse H.-J."/>
        </authorList>
    </citation>
    <scope>NUCLEOTIDE SEQUENCE</scope>
    <source>
        <strain evidence="4">32A</strain>
    </source>
</reference>
<dbReference type="Proteomes" id="UP000676169">
    <property type="component" value="Chromosome"/>
</dbReference>
<organism evidence="4 5">
    <name type="scientific">Luteolibacter ambystomatis</name>
    <dbReference type="NCBI Taxonomy" id="2824561"/>
    <lineage>
        <taxon>Bacteria</taxon>
        <taxon>Pseudomonadati</taxon>
        <taxon>Verrucomicrobiota</taxon>
        <taxon>Verrucomicrobiia</taxon>
        <taxon>Verrucomicrobiales</taxon>
        <taxon>Verrucomicrobiaceae</taxon>
        <taxon>Luteolibacter</taxon>
    </lineage>
</organism>
<dbReference type="PANTHER" id="PTHR42811">
    <property type="entry name" value="SERINE ACETYLTRANSFERASE"/>
    <property type="match status" value="1"/>
</dbReference>
<keyword evidence="3" id="KW-0012">Acyltransferase</keyword>
<name>A0A975G825_9BACT</name>
<dbReference type="GO" id="GO:0008652">
    <property type="term" value="P:amino acid biosynthetic process"/>
    <property type="evidence" value="ECO:0007669"/>
    <property type="project" value="UniProtKB-KW"/>
</dbReference>
<dbReference type="InterPro" id="IPR011004">
    <property type="entry name" value="Trimer_LpxA-like_sf"/>
</dbReference>
<dbReference type="CDD" id="cd03354">
    <property type="entry name" value="LbH_SAT"/>
    <property type="match status" value="1"/>
</dbReference>
<dbReference type="NCBIfam" id="NF041874">
    <property type="entry name" value="EPS_EpsC"/>
    <property type="match status" value="1"/>
</dbReference>
<dbReference type="GO" id="GO:0016746">
    <property type="term" value="F:acyltransferase activity"/>
    <property type="evidence" value="ECO:0007669"/>
    <property type="project" value="UniProtKB-KW"/>
</dbReference>
<sequence>MSHEPANVPSRRIQPDAATLQILDHTFDPYVAALLASYEQVGGLNHREALDMPSTGAIGHICRDLLKILFPGFHDDDAIQEDTLECVTRKRLIRVVERLTDQVKKSVNIGRKTEGDDPVPGIMQRFCKSLPMVRELLRTDIEAAYEGDPAATCHEEIILSYPCIEAIAIQRVAHRLYRLGAPIIPRMMTEWAHSRTGIDIHPGARIGAGFFIDHGTGVVIGETCVIGNHVKLYHGVTLGARSFEKDEQGHIVKGLKRHPNVEDNVTIYPNSTILGGETVIGANSTIGANVFLMHSVPAHSLVVYEEKQLSILNKKSRHPKPDDLDFVI</sequence>
<dbReference type="EMBL" id="CP073100">
    <property type="protein sequence ID" value="QUE50496.1"/>
    <property type="molecule type" value="Genomic_DNA"/>
</dbReference>
<evidence type="ECO:0000313" key="4">
    <source>
        <dbReference type="EMBL" id="QUE50496.1"/>
    </source>
</evidence>
<protein>
    <submittedName>
        <fullName evidence="4">Serine acetyltransferase</fullName>
    </submittedName>
</protein>
<dbReference type="Gene3D" id="2.160.10.10">
    <property type="entry name" value="Hexapeptide repeat proteins"/>
    <property type="match status" value="1"/>
</dbReference>
<keyword evidence="5" id="KW-1185">Reference proteome</keyword>
<dbReference type="Gene3D" id="1.10.3130.10">
    <property type="entry name" value="serine acetyltransferase, domain 1"/>
    <property type="match status" value="1"/>
</dbReference>
<dbReference type="InterPro" id="IPR045304">
    <property type="entry name" value="LbH_SAT"/>
</dbReference>
<gene>
    <name evidence="4" type="ORF">KBB96_16730</name>
</gene>
<dbReference type="AlphaFoldDB" id="A0A975G825"/>
<evidence type="ECO:0000313" key="5">
    <source>
        <dbReference type="Proteomes" id="UP000676169"/>
    </source>
</evidence>